<evidence type="ECO:0000313" key="2">
    <source>
        <dbReference type="Proteomes" id="UP000238196"/>
    </source>
</evidence>
<proteinExistence type="predicted"/>
<comment type="caution">
    <text evidence="1">The sequence shown here is derived from an EMBL/GenBank/DDBJ whole genome shotgun (WGS) entry which is preliminary data.</text>
</comment>
<gene>
    <name evidence="1" type="ORF">C4K68_16550</name>
</gene>
<reference evidence="1 2" key="1">
    <citation type="submission" date="2018-02" db="EMBL/GenBank/DDBJ databases">
        <title>novel marine gammaproteobacteria from coastal saline agro ecosystem.</title>
        <authorList>
            <person name="Krishnan R."/>
            <person name="Ramesh Kumar N."/>
        </authorList>
    </citation>
    <scope>NUCLEOTIDE SEQUENCE [LARGE SCALE GENOMIC DNA]</scope>
    <source>
        <strain evidence="1 2">228</strain>
    </source>
</reference>
<sequence length="228" mass="26633">MLNYKGYRTGSQKKTIFGDFDIAEFLSSYSTLFRIMPEREAMVEMGGYDDGWEDVSKNYRESKSWQCEECKVSLLQNKRLLHTHHINGVKRDNKLSNLKALCLDCHRKQPKHDYMRVTHSDMQTIVRLRREQSLLNKSNWSDAFRMADKSVEGILFHYQKSGQQCPYVGYELTNEKNEVVGELELAWPAFKTGIAINHEIIEKANKLGWKVRSVGEEIRLMSNTKTWS</sequence>
<accession>A0A2S5KPM8</accession>
<evidence type="ECO:0008006" key="3">
    <source>
        <dbReference type="Google" id="ProtNLM"/>
    </source>
</evidence>
<evidence type="ECO:0000313" key="1">
    <source>
        <dbReference type="EMBL" id="PPC76246.1"/>
    </source>
</evidence>
<name>A0A2S5KPM8_9PROT</name>
<dbReference type="Proteomes" id="UP000238196">
    <property type="component" value="Unassembled WGS sequence"/>
</dbReference>
<dbReference type="EMBL" id="PRLP01000055">
    <property type="protein sequence ID" value="PPC76246.1"/>
    <property type="molecule type" value="Genomic_DNA"/>
</dbReference>
<dbReference type="AlphaFoldDB" id="A0A2S5KPM8"/>
<protein>
    <recommendedName>
        <fullName evidence="3">HNH nuclease domain-containing protein</fullName>
    </recommendedName>
</protein>
<organism evidence="1 2">
    <name type="scientific">Proteobacteria bacterium 228</name>
    <dbReference type="NCBI Taxonomy" id="2083153"/>
    <lineage>
        <taxon>Bacteria</taxon>
        <taxon>Pseudomonadati</taxon>
        <taxon>Pseudomonadota</taxon>
    </lineage>
</organism>
<dbReference type="CDD" id="cd00085">
    <property type="entry name" value="HNHc"/>
    <property type="match status" value="1"/>
</dbReference>
<dbReference type="InterPro" id="IPR003615">
    <property type="entry name" value="HNH_nuc"/>
</dbReference>